<feature type="transmembrane region" description="Helical" evidence="1">
    <location>
        <begin position="6"/>
        <end position="30"/>
    </location>
</feature>
<dbReference type="SUPFAM" id="SSF54523">
    <property type="entry name" value="Pili subunits"/>
    <property type="match status" value="1"/>
</dbReference>
<dbReference type="InterPro" id="IPR012902">
    <property type="entry name" value="N_methyl_site"/>
</dbReference>
<evidence type="ECO:0000313" key="3">
    <source>
        <dbReference type="Proteomes" id="UP000176723"/>
    </source>
</evidence>
<evidence type="ECO:0008006" key="4">
    <source>
        <dbReference type="Google" id="ProtNLM"/>
    </source>
</evidence>
<sequence>MKNSKGFTLIELLIVIAVLGILVVAILSALDPLEQIRKARDAGKKSDAAELLAAYERYFTTYQCFPWESDGSTPCINEPTLRTTSTNPDFTDSAEDLDLVNQGELKGQFANRESVDPANPAGERLWVSEQPTSRQVSVCYEPESRSARQGGLGPTRNQINTSADTCIIPGSYPDSSCYVCVPQ</sequence>
<name>A0A1G1VZ30_9BACT</name>
<keyword evidence="1" id="KW-1133">Transmembrane helix</keyword>
<dbReference type="NCBIfam" id="TIGR02532">
    <property type="entry name" value="IV_pilin_GFxxxE"/>
    <property type="match status" value="1"/>
</dbReference>
<reference evidence="2 3" key="1">
    <citation type="journal article" date="2016" name="Nat. Commun.">
        <title>Thousands of microbial genomes shed light on interconnected biogeochemical processes in an aquifer system.</title>
        <authorList>
            <person name="Anantharaman K."/>
            <person name="Brown C.T."/>
            <person name="Hug L.A."/>
            <person name="Sharon I."/>
            <person name="Castelle C.J."/>
            <person name="Probst A.J."/>
            <person name="Thomas B.C."/>
            <person name="Singh A."/>
            <person name="Wilkins M.J."/>
            <person name="Karaoz U."/>
            <person name="Brodie E.L."/>
            <person name="Williams K.H."/>
            <person name="Hubbard S.S."/>
            <person name="Banfield J.F."/>
        </authorList>
    </citation>
    <scope>NUCLEOTIDE SEQUENCE [LARGE SCALE GENOMIC DNA]</scope>
</reference>
<dbReference type="Gene3D" id="3.30.700.10">
    <property type="entry name" value="Glycoprotein, Type 4 Pilin"/>
    <property type="match status" value="1"/>
</dbReference>
<dbReference type="Pfam" id="PF07963">
    <property type="entry name" value="N_methyl"/>
    <property type="match status" value="1"/>
</dbReference>
<organism evidence="2 3">
    <name type="scientific">Candidatus Chisholmbacteria bacterium RIFCSPLOWO2_01_FULL_49_14</name>
    <dbReference type="NCBI Taxonomy" id="1797593"/>
    <lineage>
        <taxon>Bacteria</taxon>
        <taxon>Candidatus Chisholmiibacteriota</taxon>
    </lineage>
</organism>
<dbReference type="EMBL" id="MHCL01000025">
    <property type="protein sequence ID" value="OGY20653.1"/>
    <property type="molecule type" value="Genomic_DNA"/>
</dbReference>
<dbReference type="AlphaFoldDB" id="A0A1G1VZ30"/>
<dbReference type="PROSITE" id="PS00409">
    <property type="entry name" value="PROKAR_NTER_METHYL"/>
    <property type="match status" value="1"/>
</dbReference>
<dbReference type="PANTHER" id="PTHR30093">
    <property type="entry name" value="GENERAL SECRETION PATHWAY PROTEIN G"/>
    <property type="match status" value="1"/>
</dbReference>
<evidence type="ECO:0000256" key="1">
    <source>
        <dbReference type="SAM" id="Phobius"/>
    </source>
</evidence>
<dbReference type="InterPro" id="IPR045584">
    <property type="entry name" value="Pilin-like"/>
</dbReference>
<dbReference type="STRING" id="1797593.A3A65_00475"/>
<keyword evidence="1" id="KW-0812">Transmembrane</keyword>
<accession>A0A1G1VZ30</accession>
<evidence type="ECO:0000313" key="2">
    <source>
        <dbReference type="EMBL" id="OGY20653.1"/>
    </source>
</evidence>
<dbReference type="Proteomes" id="UP000176723">
    <property type="component" value="Unassembled WGS sequence"/>
</dbReference>
<proteinExistence type="predicted"/>
<protein>
    <recommendedName>
        <fullName evidence="4">Type II secretion system protein GspG C-terminal domain-containing protein</fullName>
    </recommendedName>
</protein>
<keyword evidence="1" id="KW-0472">Membrane</keyword>
<comment type="caution">
    <text evidence="2">The sequence shown here is derived from an EMBL/GenBank/DDBJ whole genome shotgun (WGS) entry which is preliminary data.</text>
</comment>
<gene>
    <name evidence="2" type="ORF">A3A65_00475</name>
</gene>